<keyword evidence="2" id="KW-1185">Reference proteome</keyword>
<evidence type="ECO:0008006" key="3">
    <source>
        <dbReference type="Google" id="ProtNLM"/>
    </source>
</evidence>
<dbReference type="AlphaFoldDB" id="A0A841CU77"/>
<evidence type="ECO:0000313" key="2">
    <source>
        <dbReference type="Proteomes" id="UP000547510"/>
    </source>
</evidence>
<dbReference type="Proteomes" id="UP000547510">
    <property type="component" value="Unassembled WGS sequence"/>
</dbReference>
<dbReference type="SUPFAM" id="SSF55961">
    <property type="entry name" value="Bet v1-like"/>
    <property type="match status" value="1"/>
</dbReference>
<dbReference type="EMBL" id="JACHJN010000012">
    <property type="protein sequence ID" value="MBB5959698.1"/>
    <property type="molecule type" value="Genomic_DNA"/>
</dbReference>
<accession>A0A841CU77</accession>
<gene>
    <name evidence="1" type="ORF">FHS29_006319</name>
</gene>
<name>A0A841CU77_9PSEU</name>
<comment type="caution">
    <text evidence="1">The sequence shown here is derived from an EMBL/GenBank/DDBJ whole genome shotgun (WGS) entry which is preliminary data.</text>
</comment>
<dbReference type="RefSeq" id="WP_184696837.1">
    <property type="nucleotide sequence ID" value="NZ_JACHJN010000012.1"/>
</dbReference>
<protein>
    <recommendedName>
        <fullName evidence="3">SRPBCC family protein</fullName>
    </recommendedName>
</protein>
<evidence type="ECO:0000313" key="1">
    <source>
        <dbReference type="EMBL" id="MBB5959698.1"/>
    </source>
</evidence>
<reference evidence="1 2" key="1">
    <citation type="submission" date="2020-08" db="EMBL/GenBank/DDBJ databases">
        <title>Genomic Encyclopedia of Type Strains, Phase III (KMG-III): the genomes of soil and plant-associated and newly described type strains.</title>
        <authorList>
            <person name="Whitman W."/>
        </authorList>
    </citation>
    <scope>NUCLEOTIDE SEQUENCE [LARGE SCALE GENOMIC DNA]</scope>
    <source>
        <strain evidence="1 2">CECT 8640</strain>
    </source>
</reference>
<proteinExistence type="predicted"/>
<sequence>MPDTENHTHRSSRTMAADADIVLNTAADPARAESWLPGPVHGADAVHGGADGEARRYEFSVTPEEHELRWHPVDRDGWRGFLRVADRGAGSSEAELCVQTDGEAAADDVRYALERALEGLAAEVEQNFNAG</sequence>
<organism evidence="1 2">
    <name type="scientific">Saccharothrix tamanrassetensis</name>
    <dbReference type="NCBI Taxonomy" id="1051531"/>
    <lineage>
        <taxon>Bacteria</taxon>
        <taxon>Bacillati</taxon>
        <taxon>Actinomycetota</taxon>
        <taxon>Actinomycetes</taxon>
        <taxon>Pseudonocardiales</taxon>
        <taxon>Pseudonocardiaceae</taxon>
        <taxon>Saccharothrix</taxon>
    </lineage>
</organism>